<sequence length="165" mass="17564">MPGVTINGSEIYEVIAPGHVTYKIEEYIPRTCTGGYDENGNCRRYSGGYWTEANPSTGSIDAKITGYISAPSSRMKVQGSNIAKVGDITIEQWEATSSIPSSNDSYRYTATSPTQDSGQGQIISGSTKGKLDGKAIALIGSTVQTCIPDVTTTIKTGNEKMKFSS</sequence>
<keyword evidence="3" id="KW-1185">Reference proteome</keyword>
<reference evidence="2 3" key="1">
    <citation type="submission" date="2021-03" db="EMBL/GenBank/DDBJ databases">
        <title>Antimicrobial resistance genes in bacteria isolated from Japanese honey, and their potential for conferring macrolide and lincosamide resistance in the American foulbrood pathogen Paenibacillus larvae.</title>
        <authorList>
            <person name="Okamoto M."/>
            <person name="Kumagai M."/>
            <person name="Kanamori H."/>
            <person name="Takamatsu D."/>
        </authorList>
    </citation>
    <scope>NUCLEOTIDE SEQUENCE [LARGE SCALE GENOMIC DNA]</scope>
    <source>
        <strain evidence="2 3">J15TS10</strain>
    </source>
</reference>
<dbReference type="Proteomes" id="UP000681290">
    <property type="component" value="Unassembled WGS sequence"/>
</dbReference>
<gene>
    <name evidence="2" type="ORF">J15TS10_19450</name>
</gene>
<dbReference type="RefSeq" id="WP_213590568.1">
    <property type="nucleotide sequence ID" value="NZ_BOSM01000002.1"/>
</dbReference>
<evidence type="ECO:0000313" key="3">
    <source>
        <dbReference type="Proteomes" id="UP000681290"/>
    </source>
</evidence>
<comment type="caution">
    <text evidence="2">The sequence shown here is derived from an EMBL/GenBank/DDBJ whole genome shotgun (WGS) entry which is preliminary data.</text>
</comment>
<protein>
    <submittedName>
        <fullName evidence="2">Uncharacterized protein</fullName>
    </submittedName>
</protein>
<feature type="region of interest" description="Disordered" evidence="1">
    <location>
        <begin position="104"/>
        <end position="125"/>
    </location>
</feature>
<proteinExistence type="predicted"/>
<name>A0ABQ4MQ54_9BACL</name>
<evidence type="ECO:0000256" key="1">
    <source>
        <dbReference type="SAM" id="MobiDB-lite"/>
    </source>
</evidence>
<dbReference type="EMBL" id="BOSM01000002">
    <property type="protein sequence ID" value="GIP58131.1"/>
    <property type="molecule type" value="Genomic_DNA"/>
</dbReference>
<evidence type="ECO:0000313" key="2">
    <source>
        <dbReference type="EMBL" id="GIP58131.1"/>
    </source>
</evidence>
<accession>A0ABQ4MQ54</accession>
<organism evidence="2 3">
    <name type="scientific">Paenibacillus woosongensis</name>
    <dbReference type="NCBI Taxonomy" id="307580"/>
    <lineage>
        <taxon>Bacteria</taxon>
        <taxon>Bacillati</taxon>
        <taxon>Bacillota</taxon>
        <taxon>Bacilli</taxon>
        <taxon>Bacillales</taxon>
        <taxon>Paenibacillaceae</taxon>
        <taxon>Paenibacillus</taxon>
    </lineage>
</organism>